<dbReference type="Proteomes" id="UP001472677">
    <property type="component" value="Unassembled WGS sequence"/>
</dbReference>
<gene>
    <name evidence="1" type="ORF">V6N12_064845</name>
</gene>
<name>A0ABR2G6Z0_9ROSI</name>
<protein>
    <recommendedName>
        <fullName evidence="3">Reverse transcriptase zinc-binding domain-containing protein</fullName>
    </recommendedName>
</protein>
<keyword evidence="2" id="KW-1185">Reference proteome</keyword>
<proteinExistence type="predicted"/>
<dbReference type="EMBL" id="JBBPBM010000002">
    <property type="protein sequence ID" value="KAK8596349.1"/>
    <property type="molecule type" value="Genomic_DNA"/>
</dbReference>
<evidence type="ECO:0000313" key="2">
    <source>
        <dbReference type="Proteomes" id="UP001472677"/>
    </source>
</evidence>
<reference evidence="1 2" key="1">
    <citation type="journal article" date="2024" name="G3 (Bethesda)">
        <title>Genome assembly of Hibiscus sabdariffa L. provides insights into metabolisms of medicinal natural products.</title>
        <authorList>
            <person name="Kim T."/>
        </authorList>
    </citation>
    <scope>NUCLEOTIDE SEQUENCE [LARGE SCALE GENOMIC DNA]</scope>
    <source>
        <strain evidence="1">TK-2024</strain>
        <tissue evidence="1">Old leaves</tissue>
    </source>
</reference>
<accession>A0ABR2G6Z0</accession>
<comment type="caution">
    <text evidence="1">The sequence shown here is derived from an EMBL/GenBank/DDBJ whole genome shotgun (WGS) entry which is preliminary data.</text>
</comment>
<organism evidence="1 2">
    <name type="scientific">Hibiscus sabdariffa</name>
    <name type="common">roselle</name>
    <dbReference type="NCBI Taxonomy" id="183260"/>
    <lineage>
        <taxon>Eukaryota</taxon>
        <taxon>Viridiplantae</taxon>
        <taxon>Streptophyta</taxon>
        <taxon>Embryophyta</taxon>
        <taxon>Tracheophyta</taxon>
        <taxon>Spermatophyta</taxon>
        <taxon>Magnoliopsida</taxon>
        <taxon>eudicotyledons</taxon>
        <taxon>Gunneridae</taxon>
        <taxon>Pentapetalae</taxon>
        <taxon>rosids</taxon>
        <taxon>malvids</taxon>
        <taxon>Malvales</taxon>
        <taxon>Malvaceae</taxon>
        <taxon>Malvoideae</taxon>
        <taxon>Hibiscus</taxon>
    </lineage>
</organism>
<evidence type="ECO:0008006" key="3">
    <source>
        <dbReference type="Google" id="ProtNLM"/>
    </source>
</evidence>
<evidence type="ECO:0000313" key="1">
    <source>
        <dbReference type="EMBL" id="KAK8596349.1"/>
    </source>
</evidence>
<sequence>MTVWEEFRSTICWNIDDGVTTNFWYDNWLNVEGALAIHCTGHELPKPATVASYVTESGECNWSELEKLLLSHILRRISAIIPPNPMLGRDTPTWRWEET</sequence>